<dbReference type="RefSeq" id="WP_061553824.1">
    <property type="nucleotide sequence ID" value="NZ_LXEX01000005.1"/>
</dbReference>
<evidence type="ECO:0000256" key="1">
    <source>
        <dbReference type="ARBA" id="ARBA00022679"/>
    </source>
</evidence>
<dbReference type="Gene3D" id="3.40.50.10540">
    <property type="entry name" value="Crotonobetainyl-coa:carnitine coa-transferase, domain 1"/>
    <property type="match status" value="1"/>
</dbReference>
<dbReference type="GO" id="GO:0008410">
    <property type="term" value="F:CoA-transferase activity"/>
    <property type="evidence" value="ECO:0007669"/>
    <property type="project" value="TreeGrafter"/>
</dbReference>
<dbReference type="AlphaFoldDB" id="A0AA91EKQ7"/>
<organism evidence="2 3">
    <name type="scientific">Obesumbacterium proteus ATCC 12841</name>
    <dbReference type="NCBI Taxonomy" id="1354268"/>
    <lineage>
        <taxon>Bacteria</taxon>
        <taxon>Pseudomonadati</taxon>
        <taxon>Pseudomonadota</taxon>
        <taxon>Gammaproteobacteria</taxon>
        <taxon>Enterobacterales</taxon>
        <taxon>Hafniaceae</taxon>
        <taxon>Obesumbacterium</taxon>
    </lineage>
</organism>
<dbReference type="InterPro" id="IPR003673">
    <property type="entry name" value="CoA-Trfase_fam_III"/>
</dbReference>
<dbReference type="Proteomes" id="UP000078431">
    <property type="component" value="Unassembled WGS sequence"/>
</dbReference>
<protein>
    <submittedName>
        <fullName evidence="2">YfdE family protein</fullName>
    </submittedName>
</protein>
<name>A0AA91EKQ7_9GAMM</name>
<proteinExistence type="predicted"/>
<keyword evidence="1" id="KW-0808">Transferase</keyword>
<keyword evidence="3" id="KW-1185">Reference proteome</keyword>
<sequence length="380" mass="41738">MNEITPKGPFDGLLVIDLTHVLNGPFGTQILCDLGSRVIKVEQPGHGDDTRTYGPYVNDQSLYYSFVNRGKESVVLNLKEDKDRAIFINMLKQADVLAENFRPGTMEKLGFSWECLQQINPRLIYASSSGFGHTGPMKDSPAYDTIIQAMSGIMMETGFPDGPPVRVGTSLSDLCAGVYMFCGIASALYGREKNGRGAHVDIAMFDSTLSFLEHGLMAYIATGKSPDRIGNRHPYMAPFDVFNTQDKPVTICCGNDNLFNSLCRALNLTEAMADPRYASNVLRVQNQASLKAEIENVLKTQTAKFWVDRIHQAGVPVAPLLSVSEAMELPQTQARNMLVEAGGIRMPGNPIKISGYPDPHIRPGAATLDQQGEQLRLEFN</sequence>
<dbReference type="Pfam" id="PF02515">
    <property type="entry name" value="CoA_transf_3"/>
    <property type="match status" value="1"/>
</dbReference>
<dbReference type="SUPFAM" id="SSF89796">
    <property type="entry name" value="CoA-transferase family III (CaiB/BaiF)"/>
    <property type="match status" value="1"/>
</dbReference>
<dbReference type="InterPro" id="IPR050483">
    <property type="entry name" value="CoA-transferase_III_domain"/>
</dbReference>
<evidence type="ECO:0000313" key="3">
    <source>
        <dbReference type="Proteomes" id="UP000078431"/>
    </source>
</evidence>
<reference evidence="2 3" key="1">
    <citation type="submission" date="2016-04" db="EMBL/GenBank/DDBJ databases">
        <title>ATOL: Assembling a taxonomically balanced genome-scale reconstruction of the evolutionary history of the Enterobacteriaceae.</title>
        <authorList>
            <person name="Plunkett G.III."/>
            <person name="Neeno-Eckwall E.C."/>
            <person name="Glasner J.D."/>
            <person name="Perna N.T."/>
        </authorList>
    </citation>
    <scope>NUCLEOTIDE SEQUENCE [LARGE SCALE GENOMIC DNA]</scope>
    <source>
        <strain evidence="2 3">ATCC 12841</strain>
    </source>
</reference>
<dbReference type="InterPro" id="IPR044855">
    <property type="entry name" value="CoA-Trfase_III_dom3_sf"/>
</dbReference>
<evidence type="ECO:0000313" key="2">
    <source>
        <dbReference type="EMBL" id="OAT60815.1"/>
    </source>
</evidence>
<comment type="caution">
    <text evidence="2">The sequence shown here is derived from an EMBL/GenBank/DDBJ whole genome shotgun (WGS) entry which is preliminary data.</text>
</comment>
<accession>A0AA91EKQ7</accession>
<dbReference type="Gene3D" id="3.30.1540.10">
    <property type="entry name" value="formyl-coa transferase, domain 3"/>
    <property type="match status" value="1"/>
</dbReference>
<dbReference type="InterPro" id="IPR023606">
    <property type="entry name" value="CoA-Trfase_III_dom_1_sf"/>
</dbReference>
<dbReference type="NCBIfam" id="NF008511">
    <property type="entry name" value="PRK11430.1"/>
    <property type="match status" value="1"/>
</dbReference>
<dbReference type="PANTHER" id="PTHR48207:SF3">
    <property type="entry name" value="SUCCINATE--HYDROXYMETHYLGLUTARATE COA-TRANSFERASE"/>
    <property type="match status" value="1"/>
</dbReference>
<dbReference type="PANTHER" id="PTHR48207">
    <property type="entry name" value="SUCCINATE--HYDROXYMETHYLGLUTARATE COA-TRANSFERASE"/>
    <property type="match status" value="1"/>
</dbReference>
<dbReference type="EMBL" id="LXEX01000005">
    <property type="protein sequence ID" value="OAT60815.1"/>
    <property type="molecule type" value="Genomic_DNA"/>
</dbReference>
<gene>
    <name evidence="2" type="ORF">M993_00289</name>
</gene>